<dbReference type="Proteomes" id="UP001623348">
    <property type="component" value="Unassembled WGS sequence"/>
</dbReference>
<dbReference type="EMBL" id="BAAFJT010000005">
    <property type="protein sequence ID" value="GAB0190032.1"/>
    <property type="molecule type" value="Genomic_DNA"/>
</dbReference>
<dbReference type="AlphaFoldDB" id="A0ABC9WZV6"/>
<protein>
    <submittedName>
        <fullName evidence="1">Mitochondrial enolase superfamily member 1</fullName>
    </submittedName>
</protein>
<evidence type="ECO:0000313" key="1">
    <source>
        <dbReference type="EMBL" id="GAB0190032.1"/>
    </source>
</evidence>
<sequence length="94" mass="10607">MADTPDGCAAIQRYLDILENWVSRNIREFSKGKCQVLHLGRSNFRHQCMQGTNQLEGRSVEKDLEVLLDNKLTISQLCMLVAKAAKSILGCRID</sequence>
<comment type="caution">
    <text evidence="1">The sequence shown here is derived from an EMBL/GenBank/DDBJ whole genome shotgun (WGS) entry which is preliminary data.</text>
</comment>
<name>A0ABC9WZV6_GRUJA</name>
<keyword evidence="2" id="KW-1185">Reference proteome</keyword>
<proteinExistence type="predicted"/>
<dbReference type="PANTHER" id="PTHR33332">
    <property type="entry name" value="REVERSE TRANSCRIPTASE DOMAIN-CONTAINING PROTEIN"/>
    <property type="match status" value="1"/>
</dbReference>
<reference evidence="1 2" key="1">
    <citation type="submission" date="2024-06" db="EMBL/GenBank/DDBJ databases">
        <title>The draft genome of Grus japonensis, version 3.</title>
        <authorList>
            <person name="Nabeshima K."/>
            <person name="Suzuki S."/>
            <person name="Onuma M."/>
        </authorList>
    </citation>
    <scope>NUCLEOTIDE SEQUENCE [LARGE SCALE GENOMIC DNA]</scope>
    <source>
        <strain evidence="1 2">451A</strain>
    </source>
</reference>
<evidence type="ECO:0000313" key="2">
    <source>
        <dbReference type="Proteomes" id="UP001623348"/>
    </source>
</evidence>
<organism evidence="1 2">
    <name type="scientific">Grus japonensis</name>
    <name type="common">Japanese crane</name>
    <name type="synonym">Red-crowned crane</name>
    <dbReference type="NCBI Taxonomy" id="30415"/>
    <lineage>
        <taxon>Eukaryota</taxon>
        <taxon>Metazoa</taxon>
        <taxon>Chordata</taxon>
        <taxon>Craniata</taxon>
        <taxon>Vertebrata</taxon>
        <taxon>Euteleostomi</taxon>
        <taxon>Archelosauria</taxon>
        <taxon>Archosauria</taxon>
        <taxon>Dinosauria</taxon>
        <taxon>Saurischia</taxon>
        <taxon>Theropoda</taxon>
        <taxon>Coelurosauria</taxon>
        <taxon>Aves</taxon>
        <taxon>Neognathae</taxon>
        <taxon>Neoaves</taxon>
        <taxon>Gruiformes</taxon>
        <taxon>Gruidae</taxon>
        <taxon>Grus</taxon>
    </lineage>
</organism>
<accession>A0ABC9WZV6</accession>
<gene>
    <name evidence="1" type="ORF">GRJ2_001468500</name>
</gene>